<dbReference type="RefSeq" id="WP_154594637.1">
    <property type="nucleotide sequence ID" value="NZ_WLVL01000057.1"/>
</dbReference>
<keyword evidence="1" id="KW-0812">Transmembrane</keyword>
<name>A0A6I3J1S7_9MICO</name>
<evidence type="ECO:0000313" key="2">
    <source>
        <dbReference type="EMBL" id="MTB73386.1"/>
    </source>
</evidence>
<keyword evidence="3" id="KW-1185">Reference proteome</keyword>
<keyword evidence="1" id="KW-0472">Membrane</keyword>
<evidence type="ECO:0000256" key="1">
    <source>
        <dbReference type="SAM" id="Phobius"/>
    </source>
</evidence>
<organism evidence="2 3">
    <name type="scientific">Arsenicicoccus cauae</name>
    <dbReference type="NCBI Taxonomy" id="2663847"/>
    <lineage>
        <taxon>Bacteria</taxon>
        <taxon>Bacillati</taxon>
        <taxon>Actinomycetota</taxon>
        <taxon>Actinomycetes</taxon>
        <taxon>Micrococcales</taxon>
        <taxon>Intrasporangiaceae</taxon>
        <taxon>Arsenicicoccus</taxon>
    </lineage>
</organism>
<accession>A0A6I3J1S7</accession>
<feature type="transmembrane region" description="Helical" evidence="1">
    <location>
        <begin position="14"/>
        <end position="32"/>
    </location>
</feature>
<protein>
    <recommendedName>
        <fullName evidence="4">Heavy metal transporter</fullName>
    </recommendedName>
</protein>
<dbReference type="Proteomes" id="UP000431092">
    <property type="component" value="Unassembled WGS sequence"/>
</dbReference>
<dbReference type="EMBL" id="WLVL01000057">
    <property type="protein sequence ID" value="MTB73386.1"/>
    <property type="molecule type" value="Genomic_DNA"/>
</dbReference>
<gene>
    <name evidence="2" type="ORF">GGG17_15745</name>
</gene>
<evidence type="ECO:0008006" key="4">
    <source>
        <dbReference type="Google" id="ProtNLM"/>
    </source>
</evidence>
<sequence>MPTTRTERRRTQRLVILAVVVALLLAGLGYVWHTVRDFNEGFGSSTCRAAASTYTATFNPDQTANAATIAGIGARRGLPARAATIALATAIQESKLENIDYGDRDSVGLFQQRPSQGWGTVEQIMDPVYATNRFYDALVKVDGWQTMEITKIAQRVQRSGYPEAYADHEGEGRALASTLAGHTPGGLGCRLDPLEAGDHRAGPVVVARDLEKQLGVRGVVSGDQVEVTASSAQQAWMVGHWAVSHAQRHGLSTVTVGDREWTRVRGEQGWSWRAARSPVPATAVTIR</sequence>
<reference evidence="2 3" key="1">
    <citation type="submission" date="2019-11" db="EMBL/GenBank/DDBJ databases">
        <title>Whole genome sequencing identifies a novel species of the genus Arsenicicoccus isolated from human blood.</title>
        <authorList>
            <person name="Jeong J.H."/>
            <person name="Kweon O.J."/>
            <person name="Kim H.R."/>
            <person name="Kim T.-H."/>
            <person name="Ha S.-M."/>
            <person name="Lee M.-K."/>
        </authorList>
    </citation>
    <scope>NUCLEOTIDE SEQUENCE [LARGE SCALE GENOMIC DNA]</scope>
    <source>
        <strain evidence="2 3">MKL-02</strain>
    </source>
</reference>
<evidence type="ECO:0000313" key="3">
    <source>
        <dbReference type="Proteomes" id="UP000431092"/>
    </source>
</evidence>
<comment type="caution">
    <text evidence="2">The sequence shown here is derived from an EMBL/GenBank/DDBJ whole genome shotgun (WGS) entry which is preliminary data.</text>
</comment>
<dbReference type="AlphaFoldDB" id="A0A6I3J1S7"/>
<proteinExistence type="predicted"/>
<keyword evidence="1" id="KW-1133">Transmembrane helix</keyword>